<proteinExistence type="predicted"/>
<feature type="transmembrane region" description="Helical" evidence="7">
    <location>
        <begin position="74"/>
        <end position="94"/>
    </location>
</feature>
<feature type="transmembrane region" description="Helical" evidence="7">
    <location>
        <begin position="251"/>
        <end position="269"/>
    </location>
</feature>
<keyword evidence="2" id="KW-1003">Cell membrane</keyword>
<organism evidence="8 9">
    <name type="scientific">Nocardia aurea</name>
    <dbReference type="NCBI Taxonomy" id="2144174"/>
    <lineage>
        <taxon>Bacteria</taxon>
        <taxon>Bacillati</taxon>
        <taxon>Actinomycetota</taxon>
        <taxon>Actinomycetes</taxon>
        <taxon>Mycobacteriales</taxon>
        <taxon>Nocardiaceae</taxon>
        <taxon>Nocardia</taxon>
    </lineage>
</organism>
<evidence type="ECO:0000256" key="6">
    <source>
        <dbReference type="SAM" id="MobiDB-lite"/>
    </source>
</evidence>
<keyword evidence="5 7" id="KW-0472">Membrane</keyword>
<protein>
    <submittedName>
        <fullName evidence="8">YihY/virulence factor BrkB family protein</fullName>
    </submittedName>
</protein>
<feature type="region of interest" description="Disordered" evidence="6">
    <location>
        <begin position="1"/>
        <end position="35"/>
    </location>
</feature>
<evidence type="ECO:0000256" key="5">
    <source>
        <dbReference type="ARBA" id="ARBA00023136"/>
    </source>
</evidence>
<dbReference type="Proteomes" id="UP001551695">
    <property type="component" value="Unassembled WGS sequence"/>
</dbReference>
<feature type="transmembrane region" description="Helical" evidence="7">
    <location>
        <begin position="179"/>
        <end position="209"/>
    </location>
</feature>
<evidence type="ECO:0000256" key="3">
    <source>
        <dbReference type="ARBA" id="ARBA00022692"/>
    </source>
</evidence>
<dbReference type="PANTHER" id="PTHR30213">
    <property type="entry name" value="INNER MEMBRANE PROTEIN YHJD"/>
    <property type="match status" value="1"/>
</dbReference>
<comment type="caution">
    <text evidence="8">The sequence shown here is derived from an EMBL/GenBank/DDBJ whole genome shotgun (WGS) entry which is preliminary data.</text>
</comment>
<evidence type="ECO:0000256" key="2">
    <source>
        <dbReference type="ARBA" id="ARBA00022475"/>
    </source>
</evidence>
<evidence type="ECO:0000313" key="9">
    <source>
        <dbReference type="Proteomes" id="UP001551695"/>
    </source>
</evidence>
<name>A0ABV3G066_9NOCA</name>
<feature type="transmembrane region" description="Helical" evidence="7">
    <location>
        <begin position="137"/>
        <end position="158"/>
    </location>
</feature>
<feature type="transmembrane region" description="Helical" evidence="7">
    <location>
        <begin position="289"/>
        <end position="310"/>
    </location>
</feature>
<evidence type="ECO:0000313" key="8">
    <source>
        <dbReference type="EMBL" id="MEV0711072.1"/>
    </source>
</evidence>
<reference evidence="8 9" key="1">
    <citation type="submission" date="2024-06" db="EMBL/GenBank/DDBJ databases">
        <title>The Natural Products Discovery Center: Release of the First 8490 Sequenced Strains for Exploring Actinobacteria Biosynthetic Diversity.</title>
        <authorList>
            <person name="Kalkreuter E."/>
            <person name="Kautsar S.A."/>
            <person name="Yang D."/>
            <person name="Bader C.D."/>
            <person name="Teijaro C.N."/>
            <person name="Fluegel L."/>
            <person name="Davis C.M."/>
            <person name="Simpson J.R."/>
            <person name="Lauterbach L."/>
            <person name="Steele A.D."/>
            <person name="Gui C."/>
            <person name="Meng S."/>
            <person name="Li G."/>
            <person name="Viehrig K."/>
            <person name="Ye F."/>
            <person name="Su P."/>
            <person name="Kiefer A.F."/>
            <person name="Nichols A."/>
            <person name="Cepeda A.J."/>
            <person name="Yan W."/>
            <person name="Fan B."/>
            <person name="Jiang Y."/>
            <person name="Adhikari A."/>
            <person name="Zheng C.-J."/>
            <person name="Schuster L."/>
            <person name="Cowan T.M."/>
            <person name="Smanski M.J."/>
            <person name="Chevrette M.G."/>
            <person name="De Carvalho L.P.S."/>
            <person name="Shen B."/>
        </authorList>
    </citation>
    <scope>NUCLEOTIDE SEQUENCE [LARGE SCALE GENOMIC DNA]</scope>
    <source>
        <strain evidence="8 9">NPDC050403</strain>
    </source>
</reference>
<dbReference type="EMBL" id="JBFAKC010000013">
    <property type="protein sequence ID" value="MEV0711072.1"/>
    <property type="molecule type" value="Genomic_DNA"/>
</dbReference>
<keyword evidence="3 7" id="KW-0812">Transmembrane</keyword>
<feature type="transmembrane region" description="Helical" evidence="7">
    <location>
        <begin position="224"/>
        <end position="244"/>
    </location>
</feature>
<accession>A0ABV3G066</accession>
<dbReference type="PANTHER" id="PTHR30213:SF0">
    <property type="entry name" value="UPF0761 MEMBRANE PROTEIN YIHY"/>
    <property type="match status" value="1"/>
</dbReference>
<comment type="subcellular location">
    <subcellularLocation>
        <location evidence="1">Cell membrane</location>
        <topology evidence="1">Multi-pass membrane protein</topology>
    </subcellularLocation>
</comment>
<evidence type="ECO:0000256" key="7">
    <source>
        <dbReference type="SAM" id="Phobius"/>
    </source>
</evidence>
<feature type="region of interest" description="Disordered" evidence="6">
    <location>
        <begin position="337"/>
        <end position="403"/>
    </location>
</feature>
<dbReference type="InterPro" id="IPR017039">
    <property type="entry name" value="Virul_fac_BrkB"/>
</dbReference>
<feature type="compositionally biased region" description="Polar residues" evidence="6">
    <location>
        <begin position="393"/>
        <end position="403"/>
    </location>
</feature>
<keyword evidence="4 7" id="KW-1133">Transmembrane helix</keyword>
<dbReference type="Pfam" id="PF03631">
    <property type="entry name" value="Virul_fac_BrkB"/>
    <property type="match status" value="1"/>
</dbReference>
<feature type="compositionally biased region" description="Basic and acidic residues" evidence="6">
    <location>
        <begin position="371"/>
        <end position="380"/>
    </location>
</feature>
<gene>
    <name evidence="8" type="ORF">AB0I48_26245</name>
</gene>
<evidence type="ECO:0000256" key="4">
    <source>
        <dbReference type="ARBA" id="ARBA00022989"/>
    </source>
</evidence>
<keyword evidence="9" id="KW-1185">Reference proteome</keyword>
<feature type="compositionally biased region" description="Acidic residues" evidence="6">
    <location>
        <begin position="342"/>
        <end position="351"/>
    </location>
</feature>
<evidence type="ECO:0000256" key="1">
    <source>
        <dbReference type="ARBA" id="ARBA00004651"/>
    </source>
</evidence>
<sequence>MNEESPLSDATPRGGSEPIHGGGGGVPPRRSDAVRRWGRRARRQVWRLTARVAVKAWDDSIFAKSAAAAFWQTLSLAPLLLGVLGSLGYVGGWFGPDTVEIVQSKIITFSRDLFSPSVVSDLIEPTVGDVLGRGRGAVVSVGFVLSLWAGSSAMATFVDAIVEAHDQQDARHPVWQRIFALLLYVLFLVAAVFILPLVALGPAIIGWILPNSWREPGLRLVDNFYYPGVGLLLIIGLTTLYKLALHRTLPWHRLFGGALVAGVFFMAASEGLRRYLSWVTATGVSYGALATPIAFLLFTYFLAFAVILGAEFNAAVQEFWPARATRLEQMKEWLSNQVRGDGDDDEDDGGSEDPAIPSTRTTRENGTAPREPSRFDKNFDENNFDENTDTEPPATSSPLRSST</sequence>